<gene>
    <name evidence="3" type="ORF">UFOPK3166_00217</name>
</gene>
<name>A0A6J6ZFQ9_9ZZZZ</name>
<feature type="region of interest" description="Disordered" evidence="1">
    <location>
        <begin position="98"/>
        <end position="117"/>
    </location>
</feature>
<reference evidence="3" key="1">
    <citation type="submission" date="2020-05" db="EMBL/GenBank/DDBJ databases">
        <authorList>
            <person name="Chiriac C."/>
            <person name="Salcher M."/>
            <person name="Ghai R."/>
            <person name="Kavagutti S V."/>
        </authorList>
    </citation>
    <scope>NUCLEOTIDE SEQUENCE</scope>
</reference>
<evidence type="ECO:0000256" key="1">
    <source>
        <dbReference type="SAM" id="MobiDB-lite"/>
    </source>
</evidence>
<feature type="transmembrane region" description="Helical" evidence="2">
    <location>
        <begin position="41"/>
        <end position="62"/>
    </location>
</feature>
<protein>
    <submittedName>
        <fullName evidence="3">Unannotated protein</fullName>
    </submittedName>
</protein>
<sequence>MESLAIIVAIIFMIAILGGPIAFVLTYIPGETLLAKIFRRIPILVLTFMSLVVCSQLLIAAIPLMGKVIGIFGLSTVYFALRREFFSDFYLRKYLKRKGIGGGRSSGNDGHGPEGQH</sequence>
<evidence type="ECO:0000256" key="2">
    <source>
        <dbReference type="SAM" id="Phobius"/>
    </source>
</evidence>
<feature type="transmembrane region" description="Helical" evidence="2">
    <location>
        <begin position="6"/>
        <end position="29"/>
    </location>
</feature>
<evidence type="ECO:0000313" key="3">
    <source>
        <dbReference type="EMBL" id="CAB4818476.1"/>
    </source>
</evidence>
<keyword evidence="2" id="KW-1133">Transmembrane helix</keyword>
<keyword evidence="2" id="KW-0472">Membrane</keyword>
<keyword evidence="2" id="KW-0812">Transmembrane</keyword>
<accession>A0A6J6ZFQ9</accession>
<organism evidence="3">
    <name type="scientific">freshwater metagenome</name>
    <dbReference type="NCBI Taxonomy" id="449393"/>
    <lineage>
        <taxon>unclassified sequences</taxon>
        <taxon>metagenomes</taxon>
        <taxon>ecological metagenomes</taxon>
    </lineage>
</organism>
<dbReference type="EMBL" id="CAFABD010000019">
    <property type="protein sequence ID" value="CAB4818476.1"/>
    <property type="molecule type" value="Genomic_DNA"/>
</dbReference>
<feature type="transmembrane region" description="Helical" evidence="2">
    <location>
        <begin position="68"/>
        <end position="86"/>
    </location>
</feature>
<proteinExistence type="predicted"/>
<dbReference type="AlphaFoldDB" id="A0A6J6ZFQ9"/>